<dbReference type="AlphaFoldDB" id="A0A2R5FQ84"/>
<evidence type="ECO:0000313" key="2">
    <source>
        <dbReference type="Proteomes" id="UP000245124"/>
    </source>
</evidence>
<organism evidence="1 2">
    <name type="scientific">Nostoc commune NIES-4072</name>
    <dbReference type="NCBI Taxonomy" id="2005467"/>
    <lineage>
        <taxon>Bacteria</taxon>
        <taxon>Bacillati</taxon>
        <taxon>Cyanobacteriota</taxon>
        <taxon>Cyanophyceae</taxon>
        <taxon>Nostocales</taxon>
        <taxon>Nostocaceae</taxon>
        <taxon>Nostoc</taxon>
    </lineage>
</organism>
<sequence>MLEAGFICQRGVVKALLENSIYVAVTILAWGKISCNCVASFQNIDNFWRFPEQNFFVKN</sequence>
<proteinExistence type="predicted"/>
<dbReference type="EMBL" id="BDUD01000001">
    <property type="protein sequence ID" value="GBG20917.1"/>
    <property type="molecule type" value="Genomic_DNA"/>
</dbReference>
<evidence type="ECO:0000313" key="1">
    <source>
        <dbReference type="EMBL" id="GBG20917.1"/>
    </source>
</evidence>
<comment type="caution">
    <text evidence="1">The sequence shown here is derived from an EMBL/GenBank/DDBJ whole genome shotgun (WGS) entry which is preliminary data.</text>
</comment>
<keyword evidence="2" id="KW-1185">Reference proteome</keyword>
<accession>A0A2R5FQ84</accession>
<name>A0A2R5FQ84_NOSCO</name>
<protein>
    <submittedName>
        <fullName evidence="1">Uncharacterized protein</fullName>
    </submittedName>
</protein>
<gene>
    <name evidence="1" type="ORF">NIES4072_45990</name>
</gene>
<dbReference type="Proteomes" id="UP000245124">
    <property type="component" value="Unassembled WGS sequence"/>
</dbReference>
<reference evidence="1 2" key="1">
    <citation type="submission" date="2017-06" db="EMBL/GenBank/DDBJ databases">
        <title>Genome sequencing of cyanobaciteial culture collection at National Institute for Environmental Studies (NIES).</title>
        <authorList>
            <person name="Hirose Y."/>
            <person name="Shimura Y."/>
            <person name="Fujisawa T."/>
            <person name="Nakamura Y."/>
            <person name="Kawachi M."/>
        </authorList>
    </citation>
    <scope>NUCLEOTIDE SEQUENCE [LARGE SCALE GENOMIC DNA]</scope>
    <source>
        <strain evidence="1 2">NIES-4072</strain>
    </source>
</reference>